<evidence type="ECO:0000256" key="1">
    <source>
        <dbReference type="SAM" id="Phobius"/>
    </source>
</evidence>
<reference evidence="2 3" key="1">
    <citation type="submission" date="2015-01" db="EMBL/GenBank/DDBJ databases">
        <title>Evolution of Trichinella species and genotypes.</title>
        <authorList>
            <person name="Korhonen P.K."/>
            <person name="Edoardo P."/>
            <person name="Giuseppe L.R."/>
            <person name="Gasser R.B."/>
        </authorList>
    </citation>
    <scope>NUCLEOTIDE SEQUENCE [LARGE SCALE GENOMIC DNA]</scope>
    <source>
        <strain evidence="2">ISS120</strain>
    </source>
</reference>
<keyword evidence="1" id="KW-0472">Membrane</keyword>
<gene>
    <name evidence="2" type="ORF">T03_11868</name>
</gene>
<keyword evidence="1" id="KW-1133">Transmembrane helix</keyword>
<accession>A0A0V0ZBZ1</accession>
<dbReference type="AlphaFoldDB" id="A0A0V0ZBZ1"/>
<dbReference type="Proteomes" id="UP000054653">
    <property type="component" value="Unassembled WGS sequence"/>
</dbReference>
<protein>
    <submittedName>
        <fullName evidence="2">Uncharacterized protein</fullName>
    </submittedName>
</protein>
<evidence type="ECO:0000313" key="3">
    <source>
        <dbReference type="Proteomes" id="UP000054653"/>
    </source>
</evidence>
<sequence>MSEMFRVQKLANYLVVVTPWLSLKAAIVNNLPIVHFLFAYA</sequence>
<proteinExistence type="predicted"/>
<evidence type="ECO:0000313" key="2">
    <source>
        <dbReference type="EMBL" id="KRY09869.1"/>
    </source>
</evidence>
<feature type="transmembrane region" description="Helical" evidence="1">
    <location>
        <begin position="20"/>
        <end position="40"/>
    </location>
</feature>
<keyword evidence="3" id="KW-1185">Reference proteome</keyword>
<dbReference type="EMBL" id="JYDI01003888">
    <property type="protein sequence ID" value="KRY09869.1"/>
    <property type="molecule type" value="Genomic_DNA"/>
</dbReference>
<keyword evidence="1" id="KW-0812">Transmembrane</keyword>
<organism evidence="2 3">
    <name type="scientific">Trichinella britovi</name>
    <name type="common">Parasitic roundworm</name>
    <dbReference type="NCBI Taxonomy" id="45882"/>
    <lineage>
        <taxon>Eukaryota</taxon>
        <taxon>Metazoa</taxon>
        <taxon>Ecdysozoa</taxon>
        <taxon>Nematoda</taxon>
        <taxon>Enoplea</taxon>
        <taxon>Dorylaimia</taxon>
        <taxon>Trichinellida</taxon>
        <taxon>Trichinellidae</taxon>
        <taxon>Trichinella</taxon>
    </lineage>
</organism>
<name>A0A0V0ZBZ1_TRIBR</name>
<comment type="caution">
    <text evidence="2">The sequence shown here is derived from an EMBL/GenBank/DDBJ whole genome shotgun (WGS) entry which is preliminary data.</text>
</comment>